<feature type="transmembrane region" description="Helical" evidence="1">
    <location>
        <begin position="119"/>
        <end position="141"/>
    </location>
</feature>
<dbReference type="VEuPathDB" id="FungiDB:SCHCODRAFT_01192011"/>
<proteinExistence type="predicted"/>
<dbReference type="OMA" id="ITYICAD"/>
<dbReference type="Proteomes" id="UP000007431">
    <property type="component" value="Unassembled WGS sequence"/>
</dbReference>
<keyword evidence="1" id="KW-0472">Membrane</keyword>
<evidence type="ECO:0000256" key="1">
    <source>
        <dbReference type="SAM" id="Phobius"/>
    </source>
</evidence>
<keyword evidence="3" id="KW-1185">Reference proteome</keyword>
<feature type="transmembrane region" description="Helical" evidence="1">
    <location>
        <begin position="6"/>
        <end position="28"/>
    </location>
</feature>
<dbReference type="OrthoDB" id="3250682at2759"/>
<keyword evidence="1" id="KW-1133">Transmembrane helix</keyword>
<reference evidence="2 3" key="1">
    <citation type="journal article" date="2010" name="Nat. Biotechnol.">
        <title>Genome sequence of the model mushroom Schizophyllum commune.</title>
        <authorList>
            <person name="Ohm R.A."/>
            <person name="de Jong J.F."/>
            <person name="Lugones L.G."/>
            <person name="Aerts A."/>
            <person name="Kothe E."/>
            <person name="Stajich J.E."/>
            <person name="de Vries R.P."/>
            <person name="Record E."/>
            <person name="Levasseur A."/>
            <person name="Baker S.E."/>
            <person name="Bartholomew K.A."/>
            <person name="Coutinho P.M."/>
            <person name="Erdmann S."/>
            <person name="Fowler T.J."/>
            <person name="Gathman A.C."/>
            <person name="Lombard V."/>
            <person name="Henrissat B."/>
            <person name="Knabe N."/>
            <person name="Kuees U."/>
            <person name="Lilly W.W."/>
            <person name="Lindquist E."/>
            <person name="Lucas S."/>
            <person name="Magnuson J.K."/>
            <person name="Piumi F."/>
            <person name="Raudaskoski M."/>
            <person name="Salamov A."/>
            <person name="Schmutz J."/>
            <person name="Schwarze F.W.M.R."/>
            <person name="vanKuyk P.A."/>
            <person name="Horton J.S."/>
            <person name="Grigoriev I.V."/>
            <person name="Woesten H.A.B."/>
        </authorList>
    </citation>
    <scope>NUCLEOTIDE SEQUENCE [LARGE SCALE GENOMIC DNA]</scope>
    <source>
        <strain evidence="3">H4-8 / FGSC 9210</strain>
    </source>
</reference>
<evidence type="ECO:0000313" key="3">
    <source>
        <dbReference type="Proteomes" id="UP000007431"/>
    </source>
</evidence>
<feature type="non-terminal residue" evidence="2">
    <location>
        <position position="191"/>
    </location>
</feature>
<keyword evidence="1" id="KW-0812">Transmembrane</keyword>
<dbReference type="GeneID" id="9590764"/>
<dbReference type="AlphaFoldDB" id="D8QEU6"/>
<organism evidence="3">
    <name type="scientific">Schizophyllum commune (strain H4-8 / FGSC 9210)</name>
    <name type="common">Split gill fungus</name>
    <dbReference type="NCBI Taxonomy" id="578458"/>
    <lineage>
        <taxon>Eukaryota</taxon>
        <taxon>Fungi</taxon>
        <taxon>Dikarya</taxon>
        <taxon>Basidiomycota</taxon>
        <taxon>Agaricomycotina</taxon>
        <taxon>Agaricomycetes</taxon>
        <taxon>Agaricomycetidae</taxon>
        <taxon>Agaricales</taxon>
        <taxon>Schizophyllaceae</taxon>
        <taxon>Schizophyllum</taxon>
    </lineage>
</organism>
<evidence type="ECO:0000313" key="2">
    <source>
        <dbReference type="EMBL" id="EFI93910.1"/>
    </source>
</evidence>
<feature type="transmembrane region" description="Helical" evidence="1">
    <location>
        <begin position="161"/>
        <end position="183"/>
    </location>
</feature>
<name>D8QEU6_SCHCM</name>
<sequence>MKLAGLAVQSVLLGLYASLVVAMSYLLLNAKGAERRKNRALLAGLVLLSAMITGYWICIVIRAFEAFVIWRGGLQASVFYEDSTGPSSVAREAFHKATIIVSDAFVISRLHAVWNRSKIIAAGPVLSLIGTIVSSIGATYAFGAYDTSNPSSVAALSQWHIAQTSFTLSINIYCTSLTFWRIWRTHRETAK</sequence>
<accession>D8QEU6</accession>
<gene>
    <name evidence="2" type="ORF">SCHCODRAFT_112382</name>
</gene>
<dbReference type="KEGG" id="scm:SCHCO_01192011"/>
<protein>
    <submittedName>
        <fullName evidence="2">Uncharacterized protein</fullName>
    </submittedName>
</protein>
<dbReference type="InParanoid" id="D8QEU6"/>
<feature type="transmembrane region" description="Helical" evidence="1">
    <location>
        <begin position="40"/>
        <end position="64"/>
    </location>
</feature>
<dbReference type="EMBL" id="GL377310">
    <property type="protein sequence ID" value="EFI93910.1"/>
    <property type="molecule type" value="Genomic_DNA"/>
</dbReference>
<dbReference type="HOGENOM" id="CLU_044614_3_0_1"/>
<dbReference type="RefSeq" id="XP_003028813.1">
    <property type="nucleotide sequence ID" value="XM_003028767.1"/>
</dbReference>